<dbReference type="Gene3D" id="3.40.50.720">
    <property type="entry name" value="NAD(P)-binding Rossmann-like Domain"/>
    <property type="match status" value="1"/>
</dbReference>
<dbReference type="HOGENOM" id="CLU_007383_9_2_1"/>
<dbReference type="PANTHER" id="PTHR10366:SF564">
    <property type="entry name" value="STEROL-4-ALPHA-CARBOXYLATE 3-DEHYDROGENASE, DECARBOXYLATING"/>
    <property type="match status" value="1"/>
</dbReference>
<dbReference type="InterPro" id="IPR050425">
    <property type="entry name" value="NAD(P)_dehydrat-like"/>
</dbReference>
<dbReference type="eggNOG" id="KOG1502">
    <property type="taxonomic scope" value="Eukaryota"/>
</dbReference>
<dbReference type="PANTHER" id="PTHR10366">
    <property type="entry name" value="NAD DEPENDENT EPIMERASE/DEHYDRATASE"/>
    <property type="match status" value="1"/>
</dbReference>
<dbReference type="SUPFAM" id="SSF51735">
    <property type="entry name" value="NAD(P)-binding Rossmann-fold domains"/>
    <property type="match status" value="1"/>
</dbReference>
<feature type="domain" description="NAD-dependent epimerase/dehydratase" evidence="3">
    <location>
        <begin position="11"/>
        <end position="260"/>
    </location>
</feature>
<dbReference type="AlphaFoldDB" id="N1QGQ6"/>
<accession>N1QGQ6</accession>
<protein>
    <submittedName>
        <fullName evidence="4">NAD dependent epimerase/dehydratase</fullName>
    </submittedName>
</protein>
<evidence type="ECO:0000256" key="2">
    <source>
        <dbReference type="ARBA" id="ARBA00023445"/>
    </source>
</evidence>
<dbReference type="GO" id="GO:0016616">
    <property type="term" value="F:oxidoreductase activity, acting on the CH-OH group of donors, NAD or NADP as acceptor"/>
    <property type="evidence" value="ECO:0007669"/>
    <property type="project" value="TreeGrafter"/>
</dbReference>
<comment type="similarity">
    <text evidence="2">Belongs to the NAD(P)-dependent epimerase/dehydratase family. Dihydroflavonol-4-reductase subfamily.</text>
</comment>
<dbReference type="InterPro" id="IPR036291">
    <property type="entry name" value="NAD(P)-bd_dom_sf"/>
</dbReference>
<dbReference type="OrthoDB" id="2735536at2759"/>
<gene>
    <name evidence="4" type="ORF">SEPMUDRAFT_149585</name>
</gene>
<name>N1QGQ6_SPHMS</name>
<dbReference type="STRING" id="692275.N1QGQ6"/>
<evidence type="ECO:0000256" key="1">
    <source>
        <dbReference type="ARBA" id="ARBA00023002"/>
    </source>
</evidence>
<evidence type="ECO:0000259" key="3">
    <source>
        <dbReference type="Pfam" id="PF01370"/>
    </source>
</evidence>
<dbReference type="Proteomes" id="UP000016931">
    <property type="component" value="Unassembled WGS sequence"/>
</dbReference>
<dbReference type="OMA" id="QEQAVWD"/>
<sequence length="370" mass="39970">MADSGDTKDTVLVTGGSGHLGGYCVLQLLQKGYTVRTTVRTTSRIDEAKGKYRHGGATEEQIASVEFVVLDLVSDSDEDWTKACTGAKYVLHTAGMIATGLEKHEDELLIPLKTGTLRVLRAAKAAHVQKVVFTSSVAAIAHGHGMKRGKSEPFTEEDWTDLSNQKEKLHVYPRAKTLQEQAAWEYIHSEAGQGLEMTTINPVALYGPSLSKNFASSLKLVPILLGGMPGVPQYGTGMVDARDVADLHIRAMESSAANGQRYLAISGRSHELEAAKDSVCDFVNMILSGDILRQGLPEEKTGKIPTRTLPNFVMRAAGYFDPVVGVCLPDLGKELAGSFAKARRELGWEPRTIDEALLSSAKSLVEFGVV</sequence>
<evidence type="ECO:0000313" key="5">
    <source>
        <dbReference type="Proteomes" id="UP000016931"/>
    </source>
</evidence>
<evidence type="ECO:0000313" key="4">
    <source>
        <dbReference type="EMBL" id="EMF11659.1"/>
    </source>
</evidence>
<organism evidence="4 5">
    <name type="scientific">Sphaerulina musiva (strain SO2202)</name>
    <name type="common">Poplar stem canker fungus</name>
    <name type="synonym">Septoria musiva</name>
    <dbReference type="NCBI Taxonomy" id="692275"/>
    <lineage>
        <taxon>Eukaryota</taxon>
        <taxon>Fungi</taxon>
        <taxon>Dikarya</taxon>
        <taxon>Ascomycota</taxon>
        <taxon>Pezizomycotina</taxon>
        <taxon>Dothideomycetes</taxon>
        <taxon>Dothideomycetidae</taxon>
        <taxon>Mycosphaerellales</taxon>
        <taxon>Mycosphaerellaceae</taxon>
        <taxon>Sphaerulina</taxon>
    </lineage>
</organism>
<keyword evidence="1" id="KW-0560">Oxidoreductase</keyword>
<dbReference type="InterPro" id="IPR001509">
    <property type="entry name" value="Epimerase_deHydtase"/>
</dbReference>
<reference evidence="4 5" key="1">
    <citation type="journal article" date="2012" name="PLoS Pathog.">
        <title>Diverse lifestyles and strategies of plant pathogenesis encoded in the genomes of eighteen Dothideomycetes fungi.</title>
        <authorList>
            <person name="Ohm R.A."/>
            <person name="Feau N."/>
            <person name="Henrissat B."/>
            <person name="Schoch C.L."/>
            <person name="Horwitz B.A."/>
            <person name="Barry K.W."/>
            <person name="Condon B.J."/>
            <person name="Copeland A.C."/>
            <person name="Dhillon B."/>
            <person name="Glaser F."/>
            <person name="Hesse C.N."/>
            <person name="Kosti I."/>
            <person name="LaButti K."/>
            <person name="Lindquist E.A."/>
            <person name="Lucas S."/>
            <person name="Salamov A.A."/>
            <person name="Bradshaw R.E."/>
            <person name="Ciuffetti L."/>
            <person name="Hamelin R.C."/>
            <person name="Kema G.H.J."/>
            <person name="Lawrence C."/>
            <person name="Scott J.A."/>
            <person name="Spatafora J.W."/>
            <person name="Turgeon B.G."/>
            <person name="de Wit P.J.G.M."/>
            <person name="Zhong S."/>
            <person name="Goodwin S.B."/>
            <person name="Grigoriev I.V."/>
        </authorList>
    </citation>
    <scope>NUCLEOTIDE SEQUENCE [LARGE SCALE GENOMIC DNA]</scope>
    <source>
        <strain evidence="4 5">SO2202</strain>
    </source>
</reference>
<dbReference type="GeneID" id="27902782"/>
<dbReference type="Pfam" id="PF01370">
    <property type="entry name" value="Epimerase"/>
    <property type="match status" value="1"/>
</dbReference>
<dbReference type="RefSeq" id="XP_016759780.1">
    <property type="nucleotide sequence ID" value="XM_016905645.1"/>
</dbReference>
<proteinExistence type="inferred from homology"/>
<keyword evidence="5" id="KW-1185">Reference proteome</keyword>
<dbReference type="EMBL" id="KB456265">
    <property type="protein sequence ID" value="EMF11659.1"/>
    <property type="molecule type" value="Genomic_DNA"/>
</dbReference>